<evidence type="ECO:0000256" key="5">
    <source>
        <dbReference type="ARBA" id="ARBA00022989"/>
    </source>
</evidence>
<evidence type="ECO:0000259" key="11">
    <source>
        <dbReference type="Pfam" id="PF01094"/>
    </source>
</evidence>
<dbReference type="PANTHER" id="PTHR24061:SF418">
    <property type="entry name" value="C-FAMILY ODORANT RECEPTOR OLFCQ19-RELATED"/>
    <property type="match status" value="1"/>
</dbReference>
<keyword evidence="6" id="KW-0297">G-protein coupled receptor</keyword>
<dbReference type="PANTHER" id="PTHR24061">
    <property type="entry name" value="CALCIUM-SENSING RECEPTOR-RELATED"/>
    <property type="match status" value="1"/>
</dbReference>
<proteinExistence type="predicted"/>
<keyword evidence="10" id="KW-0807">Transducer</keyword>
<organism evidence="12 13">
    <name type="scientific">Solea senegalensis</name>
    <name type="common">Senegalese sole</name>
    <dbReference type="NCBI Taxonomy" id="28829"/>
    <lineage>
        <taxon>Eukaryota</taxon>
        <taxon>Metazoa</taxon>
        <taxon>Chordata</taxon>
        <taxon>Craniata</taxon>
        <taxon>Vertebrata</taxon>
        <taxon>Euteleostomi</taxon>
        <taxon>Actinopterygii</taxon>
        <taxon>Neopterygii</taxon>
        <taxon>Teleostei</taxon>
        <taxon>Neoteleostei</taxon>
        <taxon>Acanthomorphata</taxon>
        <taxon>Carangaria</taxon>
        <taxon>Pleuronectiformes</taxon>
        <taxon>Pleuronectoidei</taxon>
        <taxon>Soleidae</taxon>
        <taxon>Solea</taxon>
    </lineage>
</organism>
<dbReference type="EMBL" id="JAGKHQ010000015">
    <property type="protein sequence ID" value="KAG7496946.1"/>
    <property type="molecule type" value="Genomic_DNA"/>
</dbReference>
<dbReference type="GO" id="GO:0004930">
    <property type="term" value="F:G protein-coupled receptor activity"/>
    <property type="evidence" value="ECO:0007669"/>
    <property type="project" value="UniProtKB-KW"/>
</dbReference>
<reference evidence="12 13" key="1">
    <citation type="journal article" date="2021" name="Sci. Rep.">
        <title>Chromosome anchoring in Senegalese sole (Solea senegalensis) reveals sex-associated markers and genome rearrangements in flatfish.</title>
        <authorList>
            <person name="Guerrero-Cozar I."/>
            <person name="Gomez-Garrido J."/>
            <person name="Berbel C."/>
            <person name="Martinez-Blanch J.F."/>
            <person name="Alioto T."/>
            <person name="Claros M.G."/>
            <person name="Gagnaire P.A."/>
            <person name="Manchado M."/>
        </authorList>
    </citation>
    <scope>NUCLEOTIDE SEQUENCE [LARGE SCALE GENOMIC DNA]</scope>
    <source>
        <strain evidence="12">Sse05_10M</strain>
    </source>
</reference>
<evidence type="ECO:0000313" key="12">
    <source>
        <dbReference type="EMBL" id="KAG7496946.1"/>
    </source>
</evidence>
<evidence type="ECO:0000256" key="4">
    <source>
        <dbReference type="ARBA" id="ARBA00022729"/>
    </source>
</evidence>
<keyword evidence="9" id="KW-0325">Glycoprotein</keyword>
<feature type="domain" description="Receptor ligand binding region" evidence="11">
    <location>
        <begin position="1"/>
        <end position="88"/>
    </location>
</feature>
<gene>
    <name evidence="12" type="ORF">JOB18_028674</name>
</gene>
<evidence type="ECO:0000256" key="8">
    <source>
        <dbReference type="ARBA" id="ARBA00023170"/>
    </source>
</evidence>
<keyword evidence="8" id="KW-0675">Receptor</keyword>
<dbReference type="AlphaFoldDB" id="A0AAV6QU46"/>
<evidence type="ECO:0000256" key="6">
    <source>
        <dbReference type="ARBA" id="ARBA00023040"/>
    </source>
</evidence>
<keyword evidence="5" id="KW-1133">Transmembrane helix</keyword>
<name>A0AAV6QU46_SOLSE</name>
<dbReference type="GO" id="GO:0005886">
    <property type="term" value="C:plasma membrane"/>
    <property type="evidence" value="ECO:0007669"/>
    <property type="project" value="UniProtKB-SubCell"/>
</dbReference>
<comment type="subcellular location">
    <subcellularLocation>
        <location evidence="1">Cell membrane</location>
        <topology evidence="1">Multi-pass membrane protein</topology>
    </subcellularLocation>
</comment>
<dbReference type="InterPro" id="IPR001828">
    <property type="entry name" value="ANF_lig-bd_rcpt"/>
</dbReference>
<dbReference type="FunFam" id="3.40.50.2300:FF:000016">
    <property type="entry name" value="Taste 1 receptor member 2"/>
    <property type="match status" value="1"/>
</dbReference>
<evidence type="ECO:0000313" key="13">
    <source>
        <dbReference type="Proteomes" id="UP000693946"/>
    </source>
</evidence>
<dbReference type="Proteomes" id="UP000693946">
    <property type="component" value="Linkage Group LG3"/>
</dbReference>
<evidence type="ECO:0000256" key="7">
    <source>
        <dbReference type="ARBA" id="ARBA00023136"/>
    </source>
</evidence>
<dbReference type="InterPro" id="IPR000068">
    <property type="entry name" value="GPCR_3_Ca_sens_rcpt-rel"/>
</dbReference>
<evidence type="ECO:0000256" key="9">
    <source>
        <dbReference type="ARBA" id="ARBA00023180"/>
    </source>
</evidence>
<keyword evidence="2" id="KW-1003">Cell membrane</keyword>
<comment type="caution">
    <text evidence="12">The sequence shown here is derived from an EMBL/GenBank/DDBJ whole genome shotgun (WGS) entry which is preliminary data.</text>
</comment>
<accession>A0AAV6QU46</accession>
<keyword evidence="4" id="KW-0732">Signal</keyword>
<keyword evidence="13" id="KW-1185">Reference proteome</keyword>
<keyword evidence="3" id="KW-0812">Transmembrane</keyword>
<dbReference type="Pfam" id="PF01094">
    <property type="entry name" value="ANF_receptor"/>
    <property type="match status" value="1"/>
</dbReference>
<evidence type="ECO:0000256" key="1">
    <source>
        <dbReference type="ARBA" id="ARBA00004651"/>
    </source>
</evidence>
<evidence type="ECO:0000256" key="10">
    <source>
        <dbReference type="ARBA" id="ARBA00023224"/>
    </source>
</evidence>
<sequence length="104" mass="11530">MIQILKHFGWTWAGLLISDNDYGVHAARSFHSDLGPAGGGCLAYTEMLPRVYDPAELTRIVDVMRKSTARVVIVFANQSPILNLMKEVGVHVYSIKLGIQLFSL</sequence>
<protein>
    <recommendedName>
        <fullName evidence="11">Receptor ligand binding region domain-containing protein</fullName>
    </recommendedName>
</protein>
<evidence type="ECO:0000256" key="3">
    <source>
        <dbReference type="ARBA" id="ARBA00022692"/>
    </source>
</evidence>
<keyword evidence="7" id="KW-0472">Membrane</keyword>
<evidence type="ECO:0000256" key="2">
    <source>
        <dbReference type="ARBA" id="ARBA00022475"/>
    </source>
</evidence>